<protein>
    <recommendedName>
        <fullName evidence="2">Restriction endonuclease type IV Mrr domain-containing protein</fullName>
    </recommendedName>
</protein>
<dbReference type="GO" id="GO:0003676">
    <property type="term" value="F:nucleic acid binding"/>
    <property type="evidence" value="ECO:0007669"/>
    <property type="project" value="InterPro"/>
</dbReference>
<comment type="caution">
    <text evidence="1">The sequence shown here is derived from an EMBL/GenBank/DDBJ whole genome shotgun (WGS) entry which is preliminary data.</text>
</comment>
<dbReference type="InterPro" id="IPR011856">
    <property type="entry name" value="tRNA_endonuc-like_dom_sf"/>
</dbReference>
<dbReference type="Gene3D" id="3.40.1350.10">
    <property type="match status" value="1"/>
</dbReference>
<proteinExistence type="predicted"/>
<dbReference type="EMBL" id="LAZR01002178">
    <property type="protein sequence ID" value="KKN33438.1"/>
    <property type="molecule type" value="Genomic_DNA"/>
</dbReference>
<dbReference type="AlphaFoldDB" id="A0A0F9SW46"/>
<name>A0A0F9SW46_9ZZZZ</name>
<sequence length="130" mass="14962">MPIYHHKSKLKSEDISSEIIKYWDSKENCQYVSELNINNQRADIFLTCETGNVAVEVKSYAPTLSDVSQVSGFAVESSKNYNRETIAVIVFPNEKVSEDVQKFADERNVKLYPTKDIKKLKEKIDSDFNF</sequence>
<evidence type="ECO:0000313" key="1">
    <source>
        <dbReference type="EMBL" id="KKN33438.1"/>
    </source>
</evidence>
<accession>A0A0F9SW46</accession>
<organism evidence="1">
    <name type="scientific">marine sediment metagenome</name>
    <dbReference type="NCBI Taxonomy" id="412755"/>
    <lineage>
        <taxon>unclassified sequences</taxon>
        <taxon>metagenomes</taxon>
        <taxon>ecological metagenomes</taxon>
    </lineage>
</organism>
<evidence type="ECO:0008006" key="2">
    <source>
        <dbReference type="Google" id="ProtNLM"/>
    </source>
</evidence>
<reference evidence="1" key="1">
    <citation type="journal article" date="2015" name="Nature">
        <title>Complex archaea that bridge the gap between prokaryotes and eukaryotes.</title>
        <authorList>
            <person name="Spang A."/>
            <person name="Saw J.H."/>
            <person name="Jorgensen S.L."/>
            <person name="Zaremba-Niedzwiedzka K."/>
            <person name="Martijn J."/>
            <person name="Lind A.E."/>
            <person name="van Eijk R."/>
            <person name="Schleper C."/>
            <person name="Guy L."/>
            <person name="Ettema T.J."/>
        </authorList>
    </citation>
    <scope>NUCLEOTIDE SEQUENCE</scope>
</reference>
<gene>
    <name evidence="1" type="ORF">LCGC14_0803700</name>
</gene>